<dbReference type="PRINTS" id="PR00344">
    <property type="entry name" value="BCTRLSENSOR"/>
</dbReference>
<dbReference type="InterPro" id="IPR036890">
    <property type="entry name" value="HATPase_C_sf"/>
</dbReference>
<dbReference type="SMART" id="SM00304">
    <property type="entry name" value="HAMP"/>
    <property type="match status" value="1"/>
</dbReference>
<evidence type="ECO:0000256" key="14">
    <source>
        <dbReference type="RuleBase" id="RU364088"/>
    </source>
</evidence>
<dbReference type="InterPro" id="IPR003661">
    <property type="entry name" value="HisK_dim/P_dom"/>
</dbReference>
<dbReference type="InterPro" id="IPR006290">
    <property type="entry name" value="CztS_silS_copS"/>
</dbReference>
<dbReference type="PANTHER" id="PTHR45436">
    <property type="entry name" value="SENSOR HISTIDINE KINASE YKOH"/>
    <property type="match status" value="1"/>
</dbReference>
<feature type="transmembrane region" description="Helical" evidence="14">
    <location>
        <begin position="168"/>
        <end position="187"/>
    </location>
</feature>
<dbReference type="Pfam" id="PF00512">
    <property type="entry name" value="HisKA"/>
    <property type="match status" value="1"/>
</dbReference>
<evidence type="ECO:0000259" key="16">
    <source>
        <dbReference type="PROSITE" id="PS50885"/>
    </source>
</evidence>
<evidence type="ECO:0000256" key="4">
    <source>
        <dbReference type="ARBA" id="ARBA00022519"/>
    </source>
</evidence>
<dbReference type="InterPro" id="IPR050428">
    <property type="entry name" value="TCS_sensor_his_kinase"/>
</dbReference>
<reference evidence="17 18" key="1">
    <citation type="submission" date="2023-12" db="EMBL/GenBank/DDBJ databases">
        <title>Thiobacillus sedimentum sp. nov., a chemolithoautotrophic sulfur-oxidizing bacterium isolated from freshwater sediment.</title>
        <authorList>
            <person name="Luo J."/>
            <person name="Dai C."/>
        </authorList>
    </citation>
    <scope>NUCLEOTIDE SEQUENCE [LARGE SCALE GENOMIC DNA]</scope>
    <source>
        <strain evidence="17 18">SCUT-2</strain>
    </source>
</reference>
<dbReference type="Pfam" id="PF02518">
    <property type="entry name" value="HATPase_c"/>
    <property type="match status" value="1"/>
</dbReference>
<keyword evidence="13 14" id="KW-0472">Membrane</keyword>
<dbReference type="Gene3D" id="3.30.565.10">
    <property type="entry name" value="Histidine kinase-like ATPase, C-terminal domain"/>
    <property type="match status" value="1"/>
</dbReference>
<dbReference type="Pfam" id="PF21085">
    <property type="entry name" value="CusS"/>
    <property type="match status" value="1"/>
</dbReference>
<dbReference type="SUPFAM" id="SSF47384">
    <property type="entry name" value="Homodimeric domain of signal transducing histidine kinase"/>
    <property type="match status" value="1"/>
</dbReference>
<evidence type="ECO:0000256" key="11">
    <source>
        <dbReference type="ARBA" id="ARBA00022989"/>
    </source>
</evidence>
<dbReference type="Proteomes" id="UP001334732">
    <property type="component" value="Chromosome"/>
</dbReference>
<dbReference type="Gene3D" id="1.10.287.130">
    <property type="match status" value="1"/>
</dbReference>
<dbReference type="CDD" id="cd06225">
    <property type="entry name" value="HAMP"/>
    <property type="match status" value="1"/>
</dbReference>
<comment type="subcellular location">
    <subcellularLocation>
        <location evidence="2">Cell inner membrane</location>
        <topology evidence="2">Multi-pass membrane protein</topology>
    </subcellularLocation>
</comment>
<organism evidence="17 18">
    <name type="scientific">Thiobacillus sedimenti</name>
    <dbReference type="NCBI Taxonomy" id="3110231"/>
    <lineage>
        <taxon>Bacteria</taxon>
        <taxon>Pseudomonadati</taxon>
        <taxon>Pseudomonadota</taxon>
        <taxon>Betaproteobacteria</taxon>
        <taxon>Nitrosomonadales</taxon>
        <taxon>Thiobacillaceae</taxon>
        <taxon>Thiobacillus</taxon>
    </lineage>
</organism>
<keyword evidence="18" id="KW-1185">Reference proteome</keyword>
<keyword evidence="9 14" id="KW-0418">Kinase</keyword>
<dbReference type="Gene3D" id="6.10.340.10">
    <property type="match status" value="1"/>
</dbReference>
<dbReference type="SMART" id="SM00387">
    <property type="entry name" value="HATPase_c"/>
    <property type="match status" value="1"/>
</dbReference>
<dbReference type="EC" id="2.7.13.3" evidence="14"/>
<evidence type="ECO:0000256" key="9">
    <source>
        <dbReference type="ARBA" id="ARBA00022777"/>
    </source>
</evidence>
<proteinExistence type="predicted"/>
<accession>A0ABZ1CFW0</accession>
<dbReference type="InterPro" id="IPR048590">
    <property type="entry name" value="CusS-like_sensor"/>
</dbReference>
<evidence type="ECO:0000256" key="12">
    <source>
        <dbReference type="ARBA" id="ARBA00023012"/>
    </source>
</evidence>
<keyword evidence="11 14" id="KW-1133">Transmembrane helix</keyword>
<dbReference type="PANTHER" id="PTHR45436:SF15">
    <property type="entry name" value="SENSOR HISTIDINE KINASE CUSS"/>
    <property type="match status" value="1"/>
</dbReference>
<dbReference type="InterPro" id="IPR003594">
    <property type="entry name" value="HATPase_dom"/>
</dbReference>
<feature type="transmembrane region" description="Helical" evidence="14">
    <location>
        <begin position="12"/>
        <end position="33"/>
    </location>
</feature>
<comment type="function">
    <text evidence="14">Member of a two-component regulatory system.</text>
</comment>
<keyword evidence="6 14" id="KW-0808">Transferase</keyword>
<dbReference type="PROSITE" id="PS50109">
    <property type="entry name" value="HIS_KIN"/>
    <property type="match status" value="1"/>
</dbReference>
<dbReference type="CDD" id="cd00075">
    <property type="entry name" value="HATPase"/>
    <property type="match status" value="1"/>
</dbReference>
<sequence length="461" mass="50719">MKTLSLTTRISLLFAAAASLVLLTTGFFLTQVVERHLKEEDRVELTGKLELIQNLFKHAYSQKRLDLLPRQLDDALVGHPGLAVVVTDAAGGIWFATSGTDFPRPLLQDCQIQSKGCAPGALQEWAQAGRSFRSMAVTISAGGDTHYTVVVAQDIEHHERFMNKFKSVLAIAITLATFATAGLGWIATRWGLAPLREVTDMVAGVSAERLSDRLPTTGLPTELKPLATAFNAMLTRLDDSFRRLSEFSANIAHELRTPISNLMTQTQVALSSARGKDEYKEILYSSLEEYERMAQMVGDMLYLAQTDNRLIKPGVEKVNLANETQDLFDYFEAWAEERAVSLTQTGSATASGDRLMLRRALSNLISNAIRHTPPGQTMRVFLQSDADKAILSVENPGTKIPEEHLPRLFDRFYRVDPSRQRKGDGAGLGLAIVKSIVSAHGGSISVTSTNEATRFRITLPT</sequence>
<dbReference type="SMART" id="SM00388">
    <property type="entry name" value="HisKA"/>
    <property type="match status" value="1"/>
</dbReference>
<dbReference type="InterPro" id="IPR003660">
    <property type="entry name" value="HAMP_dom"/>
</dbReference>
<evidence type="ECO:0000313" key="18">
    <source>
        <dbReference type="Proteomes" id="UP001334732"/>
    </source>
</evidence>
<dbReference type="InterPro" id="IPR004358">
    <property type="entry name" value="Sig_transdc_His_kin-like_C"/>
</dbReference>
<keyword evidence="10 14" id="KW-0067">ATP-binding</keyword>
<keyword evidence="7 14" id="KW-0812">Transmembrane</keyword>
<dbReference type="RefSeq" id="WP_296657382.1">
    <property type="nucleotide sequence ID" value="NZ_CP141769.1"/>
</dbReference>
<dbReference type="SUPFAM" id="SSF55874">
    <property type="entry name" value="ATPase domain of HSP90 chaperone/DNA topoisomerase II/histidine kinase"/>
    <property type="match status" value="1"/>
</dbReference>
<dbReference type="PROSITE" id="PS50885">
    <property type="entry name" value="HAMP"/>
    <property type="match status" value="1"/>
</dbReference>
<dbReference type="NCBIfam" id="TIGR01386">
    <property type="entry name" value="cztS_silS_copS"/>
    <property type="match status" value="1"/>
</dbReference>
<evidence type="ECO:0000256" key="8">
    <source>
        <dbReference type="ARBA" id="ARBA00022741"/>
    </source>
</evidence>
<dbReference type="GO" id="GO:0004673">
    <property type="term" value="F:protein histidine kinase activity"/>
    <property type="evidence" value="ECO:0007669"/>
    <property type="project" value="UniProtKB-EC"/>
</dbReference>
<dbReference type="InterPro" id="IPR036097">
    <property type="entry name" value="HisK_dim/P_sf"/>
</dbReference>
<keyword evidence="4 14" id="KW-0997">Cell inner membrane</keyword>
<keyword evidence="8 14" id="KW-0547">Nucleotide-binding</keyword>
<gene>
    <name evidence="17" type="ORF">VA613_09590</name>
</gene>
<dbReference type="Pfam" id="PF00672">
    <property type="entry name" value="HAMP"/>
    <property type="match status" value="1"/>
</dbReference>
<feature type="domain" description="HAMP" evidence="16">
    <location>
        <begin position="189"/>
        <end position="242"/>
    </location>
</feature>
<evidence type="ECO:0000256" key="2">
    <source>
        <dbReference type="ARBA" id="ARBA00004429"/>
    </source>
</evidence>
<name>A0ABZ1CFW0_9PROT</name>
<evidence type="ECO:0000259" key="15">
    <source>
        <dbReference type="PROSITE" id="PS50109"/>
    </source>
</evidence>
<evidence type="ECO:0000256" key="10">
    <source>
        <dbReference type="ARBA" id="ARBA00022840"/>
    </source>
</evidence>
<evidence type="ECO:0000256" key="13">
    <source>
        <dbReference type="ARBA" id="ARBA00023136"/>
    </source>
</evidence>
<evidence type="ECO:0000256" key="6">
    <source>
        <dbReference type="ARBA" id="ARBA00022679"/>
    </source>
</evidence>
<evidence type="ECO:0000256" key="7">
    <source>
        <dbReference type="ARBA" id="ARBA00022692"/>
    </source>
</evidence>
<feature type="domain" description="Histidine kinase" evidence="15">
    <location>
        <begin position="250"/>
        <end position="461"/>
    </location>
</feature>
<dbReference type="EMBL" id="CP141769">
    <property type="protein sequence ID" value="WRS38264.1"/>
    <property type="molecule type" value="Genomic_DNA"/>
</dbReference>
<evidence type="ECO:0000256" key="5">
    <source>
        <dbReference type="ARBA" id="ARBA00022553"/>
    </source>
</evidence>
<evidence type="ECO:0000256" key="3">
    <source>
        <dbReference type="ARBA" id="ARBA00022475"/>
    </source>
</evidence>
<protein>
    <recommendedName>
        <fullName evidence="14">Sensor protein</fullName>
        <ecNumber evidence="14">2.7.13.3</ecNumber>
    </recommendedName>
</protein>
<evidence type="ECO:0000256" key="1">
    <source>
        <dbReference type="ARBA" id="ARBA00000085"/>
    </source>
</evidence>
<dbReference type="InterPro" id="IPR005467">
    <property type="entry name" value="His_kinase_dom"/>
</dbReference>
<evidence type="ECO:0000313" key="17">
    <source>
        <dbReference type="EMBL" id="WRS38264.1"/>
    </source>
</evidence>
<keyword evidence="12 14" id="KW-0902">Two-component regulatory system</keyword>
<dbReference type="CDD" id="cd00082">
    <property type="entry name" value="HisKA"/>
    <property type="match status" value="1"/>
</dbReference>
<comment type="catalytic activity">
    <reaction evidence="1 14">
        <text>ATP + protein L-histidine = ADP + protein N-phospho-L-histidine.</text>
        <dbReference type="EC" id="2.7.13.3"/>
    </reaction>
</comment>
<keyword evidence="3 14" id="KW-1003">Cell membrane</keyword>
<keyword evidence="5" id="KW-0597">Phosphoprotein</keyword>